<dbReference type="InterPro" id="IPR016130">
    <property type="entry name" value="Tyr_Pase_AS"/>
</dbReference>
<dbReference type="AlphaFoldDB" id="A0A8E5MGI5"/>
<dbReference type="PANTHER" id="PTHR31126">
    <property type="entry name" value="TYROSINE-PROTEIN PHOSPHATASE"/>
    <property type="match status" value="1"/>
</dbReference>
<evidence type="ECO:0008006" key="3">
    <source>
        <dbReference type="Google" id="ProtNLM"/>
    </source>
</evidence>
<reference evidence="1" key="1">
    <citation type="submission" date="2020-03" db="EMBL/GenBank/DDBJ databases">
        <title>A mixture of massive structural variations and highly conserved coding sequences in Ustilaginoidea virens genome.</title>
        <authorList>
            <person name="Zhang K."/>
            <person name="Zhao Z."/>
            <person name="Zhang Z."/>
            <person name="Li Y."/>
            <person name="Hsiang T."/>
            <person name="Sun W."/>
        </authorList>
    </citation>
    <scope>NUCLEOTIDE SEQUENCE</scope>
    <source>
        <strain evidence="1">UV-8b</strain>
    </source>
</reference>
<sequence>MAQLSLLQHVANFRDVGQTVNKYLGQRYLRQGLLYRSARLDDASVQDQTRIRDQFGVKTVVDLRTKTELIKQADKYQPCAASHASSWFSPRPDIPRIDGIVYEDIRITGRPFEIHLLRQLSWWNLLKVVALFILGYRVDAVKVIATRVMLPRGLLGLGIDTVDHSGAEICQALSVFSWPQSMPALVHCTQGKDRTGLIIILILMILDIPTDAIEHDYLLTDAALESDREERLAEIRQLGLTDDWAVTSPVMVSGLKGHLDLQYGGLENYLDGIGFDAAQRTNLRQLLLY</sequence>
<dbReference type="Gene3D" id="3.90.190.10">
    <property type="entry name" value="Protein tyrosine phosphatase superfamily"/>
    <property type="match status" value="1"/>
</dbReference>
<gene>
    <name evidence="1" type="ORF">UV8b_03173</name>
</gene>
<dbReference type="PROSITE" id="PS00383">
    <property type="entry name" value="TYR_PHOSPHATASE_1"/>
    <property type="match status" value="1"/>
</dbReference>
<accession>A0A8E5MGI5</accession>
<dbReference type="Pfam" id="PF13350">
    <property type="entry name" value="Y_phosphatase3"/>
    <property type="match status" value="2"/>
</dbReference>
<dbReference type="GeneID" id="66063951"/>
<proteinExistence type="predicted"/>
<protein>
    <recommendedName>
        <fullName evidence="3">Tyrosine/serine protein phosphatase</fullName>
    </recommendedName>
</protein>
<dbReference type="Proteomes" id="UP000027002">
    <property type="component" value="Chromosome 2"/>
</dbReference>
<dbReference type="InterPro" id="IPR026893">
    <property type="entry name" value="Tyr/Ser_Pase_IphP-type"/>
</dbReference>
<evidence type="ECO:0000313" key="2">
    <source>
        <dbReference type="Proteomes" id="UP000027002"/>
    </source>
</evidence>
<dbReference type="KEGG" id="uvi:66063951"/>
<dbReference type="OrthoDB" id="9988524at2759"/>
<name>A0A8E5MGI5_USTVR</name>
<dbReference type="PANTHER" id="PTHR31126:SF10">
    <property type="entry name" value="PROTEIN PHOSPHATASE, PUTATIVE (AFU_ORTHOLOGUE AFUA_6G06650)-RELATED"/>
    <property type="match status" value="1"/>
</dbReference>
<organism evidence="1 2">
    <name type="scientific">Ustilaginoidea virens</name>
    <name type="common">Rice false smut fungus</name>
    <name type="synonym">Villosiclava virens</name>
    <dbReference type="NCBI Taxonomy" id="1159556"/>
    <lineage>
        <taxon>Eukaryota</taxon>
        <taxon>Fungi</taxon>
        <taxon>Dikarya</taxon>
        <taxon>Ascomycota</taxon>
        <taxon>Pezizomycotina</taxon>
        <taxon>Sordariomycetes</taxon>
        <taxon>Hypocreomycetidae</taxon>
        <taxon>Hypocreales</taxon>
        <taxon>Clavicipitaceae</taxon>
        <taxon>Ustilaginoidea</taxon>
    </lineage>
</organism>
<dbReference type="InterPro" id="IPR029021">
    <property type="entry name" value="Prot-tyrosine_phosphatase-like"/>
</dbReference>
<dbReference type="GO" id="GO:0004721">
    <property type="term" value="F:phosphoprotein phosphatase activity"/>
    <property type="evidence" value="ECO:0007669"/>
    <property type="project" value="InterPro"/>
</dbReference>
<dbReference type="RefSeq" id="XP_042996605.1">
    <property type="nucleotide sequence ID" value="XM_043140671.1"/>
</dbReference>
<dbReference type="SUPFAM" id="SSF52799">
    <property type="entry name" value="(Phosphotyrosine protein) phosphatases II"/>
    <property type="match status" value="1"/>
</dbReference>
<dbReference type="EMBL" id="CP072754">
    <property type="protein sequence ID" value="QUC18932.1"/>
    <property type="molecule type" value="Genomic_DNA"/>
</dbReference>
<evidence type="ECO:0000313" key="1">
    <source>
        <dbReference type="EMBL" id="QUC18932.1"/>
    </source>
</evidence>
<keyword evidence="2" id="KW-1185">Reference proteome</keyword>